<accession>A0ABV0W848</accession>
<dbReference type="InterPro" id="IPR000407">
    <property type="entry name" value="GDA1_CD39_NTPase"/>
</dbReference>
<dbReference type="Proteomes" id="UP001444071">
    <property type="component" value="Unassembled WGS sequence"/>
</dbReference>
<name>A0ABV0W848_9TELE</name>
<dbReference type="PANTHER" id="PTHR11782">
    <property type="entry name" value="ADENOSINE/GUANOSINE DIPHOSPHATASE"/>
    <property type="match status" value="1"/>
</dbReference>
<evidence type="ECO:0000256" key="2">
    <source>
        <dbReference type="ARBA" id="ARBA00022801"/>
    </source>
</evidence>
<sequence>MSLYRAQILGAVVLLILAIIGVLLVVLPAKEVEMPADKMYGIVLDAGSSHTSMYIYKWPAGKQNGTGIVTQHSECEVEGGGISSYAGKHGGAAKSLEGCMKHALKEIPTSRQHQTPLCLGATAGMRLLKLAYDSLNTKYNFFLLFELLPFFYVQVSH</sequence>
<dbReference type="Gene3D" id="3.30.420.40">
    <property type="match status" value="1"/>
</dbReference>
<gene>
    <name evidence="4" type="ORF">XENORESO_011295</name>
</gene>
<proteinExistence type="inferred from homology"/>
<keyword evidence="2" id="KW-0378">Hydrolase</keyword>
<dbReference type="Pfam" id="PF01150">
    <property type="entry name" value="GDA1_CD39"/>
    <property type="match status" value="1"/>
</dbReference>
<feature type="transmembrane region" description="Helical" evidence="3">
    <location>
        <begin position="6"/>
        <end position="29"/>
    </location>
</feature>
<organism evidence="4 5">
    <name type="scientific">Xenotaenia resolanae</name>
    <dbReference type="NCBI Taxonomy" id="208358"/>
    <lineage>
        <taxon>Eukaryota</taxon>
        <taxon>Metazoa</taxon>
        <taxon>Chordata</taxon>
        <taxon>Craniata</taxon>
        <taxon>Vertebrata</taxon>
        <taxon>Euteleostomi</taxon>
        <taxon>Actinopterygii</taxon>
        <taxon>Neopterygii</taxon>
        <taxon>Teleostei</taxon>
        <taxon>Neoteleostei</taxon>
        <taxon>Acanthomorphata</taxon>
        <taxon>Ovalentaria</taxon>
        <taxon>Atherinomorphae</taxon>
        <taxon>Cyprinodontiformes</taxon>
        <taxon>Goodeidae</taxon>
        <taxon>Xenotaenia</taxon>
    </lineage>
</organism>
<keyword evidence="3" id="KW-0812">Transmembrane</keyword>
<evidence type="ECO:0000256" key="3">
    <source>
        <dbReference type="SAM" id="Phobius"/>
    </source>
</evidence>
<keyword evidence="3" id="KW-0472">Membrane</keyword>
<evidence type="ECO:0000256" key="1">
    <source>
        <dbReference type="ARBA" id="ARBA00009283"/>
    </source>
</evidence>
<reference evidence="4 5" key="1">
    <citation type="submission" date="2021-06" db="EMBL/GenBank/DDBJ databases">
        <authorList>
            <person name="Palmer J.M."/>
        </authorList>
    </citation>
    <scope>NUCLEOTIDE SEQUENCE [LARGE SCALE GENOMIC DNA]</scope>
    <source>
        <strain evidence="4 5">XR_2019</strain>
        <tissue evidence="4">Muscle</tissue>
    </source>
</reference>
<dbReference type="EMBL" id="JAHRIM010033512">
    <property type="protein sequence ID" value="MEQ2265705.1"/>
    <property type="molecule type" value="Genomic_DNA"/>
</dbReference>
<keyword evidence="5" id="KW-1185">Reference proteome</keyword>
<evidence type="ECO:0000313" key="5">
    <source>
        <dbReference type="Proteomes" id="UP001444071"/>
    </source>
</evidence>
<evidence type="ECO:0000313" key="4">
    <source>
        <dbReference type="EMBL" id="MEQ2265705.1"/>
    </source>
</evidence>
<dbReference type="PANTHER" id="PTHR11782:SF33">
    <property type="entry name" value="ECTONUCLEOSIDE TRIPHOSPHATE DIPHOSPHOHYDROLASE 2"/>
    <property type="match status" value="1"/>
</dbReference>
<comment type="similarity">
    <text evidence="1">Belongs to the GDA1/CD39 NTPase family.</text>
</comment>
<protein>
    <submittedName>
        <fullName evidence="4">Uncharacterized protein</fullName>
    </submittedName>
</protein>
<keyword evidence="3" id="KW-1133">Transmembrane helix</keyword>
<comment type="caution">
    <text evidence="4">The sequence shown here is derived from an EMBL/GenBank/DDBJ whole genome shotgun (WGS) entry which is preliminary data.</text>
</comment>